<comment type="caution">
    <text evidence="2">The sequence shown here is derived from an EMBL/GenBank/DDBJ whole genome shotgun (WGS) entry which is preliminary data.</text>
</comment>
<dbReference type="AlphaFoldDB" id="A0AA36CL61"/>
<feature type="non-terminal residue" evidence="2">
    <location>
        <position position="1"/>
    </location>
</feature>
<proteinExistence type="predicted"/>
<name>A0AA36CL61_9BILA</name>
<sequence>MPPKAPASSRKKTKPEKPSKHEESEESSEAETDISSDSDFEPPSKKPKAKVEDSDTDEEVVELANKKPKKPKKKKAPTKAKGQLKIPNPQRWTTCSSSRRRSTNSPGARQTSRTHPRRALVIILCQACAIARPEPVTFDGETTVLTVRLCPTCSKANRSVGYTNFSEIQMKDHYDNGEYLITKKCLPQKLEKNFCDRTGKISAMFLRGSLHIPDLNNAALQTKLKNYHPRLSLNGMLIQRCPEQLARRRRRQNPKDGADLLHVMQGNRIGLTWDHYFIEILSLIQ</sequence>
<accession>A0AA36CL61</accession>
<feature type="region of interest" description="Disordered" evidence="1">
    <location>
        <begin position="1"/>
        <end position="115"/>
    </location>
</feature>
<evidence type="ECO:0000313" key="3">
    <source>
        <dbReference type="Proteomes" id="UP001177023"/>
    </source>
</evidence>
<gene>
    <name evidence="2" type="ORF">MSPICULIGERA_LOCUS9542</name>
</gene>
<organism evidence="2 3">
    <name type="scientific">Mesorhabditis spiculigera</name>
    <dbReference type="NCBI Taxonomy" id="96644"/>
    <lineage>
        <taxon>Eukaryota</taxon>
        <taxon>Metazoa</taxon>
        <taxon>Ecdysozoa</taxon>
        <taxon>Nematoda</taxon>
        <taxon>Chromadorea</taxon>
        <taxon>Rhabditida</taxon>
        <taxon>Rhabditina</taxon>
        <taxon>Rhabditomorpha</taxon>
        <taxon>Rhabditoidea</taxon>
        <taxon>Rhabditidae</taxon>
        <taxon>Mesorhabditinae</taxon>
        <taxon>Mesorhabditis</taxon>
    </lineage>
</organism>
<evidence type="ECO:0000256" key="1">
    <source>
        <dbReference type="SAM" id="MobiDB-lite"/>
    </source>
</evidence>
<protein>
    <submittedName>
        <fullName evidence="2">Uncharacterized protein</fullName>
    </submittedName>
</protein>
<feature type="compositionally biased region" description="Acidic residues" evidence="1">
    <location>
        <begin position="24"/>
        <end position="40"/>
    </location>
</feature>
<reference evidence="2" key="1">
    <citation type="submission" date="2023-06" db="EMBL/GenBank/DDBJ databases">
        <authorList>
            <person name="Delattre M."/>
        </authorList>
    </citation>
    <scope>NUCLEOTIDE SEQUENCE</scope>
    <source>
        <strain evidence="2">AF72</strain>
    </source>
</reference>
<feature type="compositionally biased region" description="Basic residues" evidence="1">
    <location>
        <begin position="66"/>
        <end position="78"/>
    </location>
</feature>
<evidence type="ECO:0000313" key="2">
    <source>
        <dbReference type="EMBL" id="CAJ0571118.1"/>
    </source>
</evidence>
<keyword evidence="3" id="KW-1185">Reference proteome</keyword>
<dbReference type="Proteomes" id="UP001177023">
    <property type="component" value="Unassembled WGS sequence"/>
</dbReference>
<dbReference type="EMBL" id="CATQJA010002535">
    <property type="protein sequence ID" value="CAJ0571118.1"/>
    <property type="molecule type" value="Genomic_DNA"/>
</dbReference>